<dbReference type="InterPro" id="IPR016195">
    <property type="entry name" value="Pol/histidinol_Pase-like"/>
</dbReference>
<dbReference type="InterPro" id="IPR029460">
    <property type="entry name" value="DNAPol_HHH"/>
</dbReference>
<dbReference type="InterPro" id="IPR004805">
    <property type="entry name" value="DnaE2/DnaE/PolC"/>
</dbReference>
<dbReference type="Gene3D" id="1.10.150.870">
    <property type="match status" value="1"/>
</dbReference>
<protein>
    <recommendedName>
        <fullName evidence="1">DNA-directed DNA polymerase</fullName>
        <ecNumber evidence="1">2.7.7.7</ecNumber>
    </recommendedName>
</protein>
<keyword evidence="9" id="KW-1185">Reference proteome</keyword>
<evidence type="ECO:0000313" key="9">
    <source>
        <dbReference type="Proteomes" id="UP000683429"/>
    </source>
</evidence>
<evidence type="ECO:0000256" key="6">
    <source>
        <dbReference type="ARBA" id="ARBA00049244"/>
    </source>
</evidence>
<name>A0ABX8H7L0_9BACL</name>
<evidence type="ECO:0000256" key="4">
    <source>
        <dbReference type="ARBA" id="ARBA00022705"/>
    </source>
</evidence>
<dbReference type="PANTHER" id="PTHR32294:SF0">
    <property type="entry name" value="DNA POLYMERASE III SUBUNIT ALPHA"/>
    <property type="match status" value="1"/>
</dbReference>
<dbReference type="InterPro" id="IPR003141">
    <property type="entry name" value="Pol/His_phosphatase_N"/>
</dbReference>
<evidence type="ECO:0000256" key="5">
    <source>
        <dbReference type="ARBA" id="ARBA00022932"/>
    </source>
</evidence>
<feature type="domain" description="Polymerase/histidinol phosphatase N-terminal" evidence="7">
    <location>
        <begin position="12"/>
        <end position="85"/>
    </location>
</feature>
<dbReference type="SUPFAM" id="SSF89550">
    <property type="entry name" value="PHP domain-like"/>
    <property type="match status" value="1"/>
</dbReference>
<dbReference type="Proteomes" id="UP000683429">
    <property type="component" value="Chromosome"/>
</dbReference>
<dbReference type="Pfam" id="PF07733">
    <property type="entry name" value="DNA_pol3_alpha"/>
    <property type="match status" value="1"/>
</dbReference>
<dbReference type="InterPro" id="IPR004013">
    <property type="entry name" value="PHP_dom"/>
</dbReference>
<dbReference type="EC" id="2.7.7.7" evidence="1"/>
<dbReference type="GO" id="GO:0003887">
    <property type="term" value="F:DNA-directed DNA polymerase activity"/>
    <property type="evidence" value="ECO:0007669"/>
    <property type="project" value="UniProtKB-EC"/>
</dbReference>
<accession>A0ABX8H7L0</accession>
<dbReference type="RefSeq" id="WP_175491742.1">
    <property type="nucleotide sequence ID" value="NZ_CP076607.1"/>
</dbReference>
<dbReference type="Gene3D" id="1.10.10.1600">
    <property type="entry name" value="Bacterial DNA polymerase III alpha subunit, thumb domain"/>
    <property type="match status" value="1"/>
</dbReference>
<dbReference type="EMBL" id="CP076607">
    <property type="protein sequence ID" value="QWU14191.1"/>
    <property type="molecule type" value="Genomic_DNA"/>
</dbReference>
<evidence type="ECO:0000256" key="2">
    <source>
        <dbReference type="ARBA" id="ARBA00022679"/>
    </source>
</evidence>
<keyword evidence="5" id="KW-0239">DNA-directed DNA polymerase</keyword>
<dbReference type="Pfam" id="PF02811">
    <property type="entry name" value="PHP"/>
    <property type="match status" value="1"/>
</dbReference>
<dbReference type="Pfam" id="PF17657">
    <property type="entry name" value="DNA_pol3_finger"/>
    <property type="match status" value="1"/>
</dbReference>
<sequence>MRKEIIQIDNYVIYHLHSDLSNPSTSMSVDSVTKFEQYIEAAEQAQMSTICFSEHGNIFNWVKKKQTLEKKNMKYIHANEVYLTEYIDKEKGLIRDNYHYMLIGRNWDGVQELNRLTSLSNNKDDGHRYYNPRLSFDDLFNTSDNIIMTSACLASPLWRSIKNDNKQMLNKLMDFFVKNKHRMFFEIQYHTHPEQKIFNQHLYDLSKTTGIPLIAATDTHALNQAHSQARTILMKAKGATYGDEDAFDLTFKTHPELVKMFEEQNAIPRSAYLEAIHNTNVMADMIEPFELDKTAKYPKLHDDSEKVFKEKINIGVIERGLHKFDNDKKQQYFQRIRDEFDTYKKVGAIDYMLLQKNVVDWAHSNDIYQGYGRGSVNGSLIAYLLKITEMDSIKHKLNFFRFLNPERISLADIDQDWPPSKRQEVIDYVATISGIYFCEIITFNTVALKGAIREVGRALNMDLSTVDQIAKSVYKNEKKEDVIDSKYIEMYPELFKYVELVKGVIVSIGSHPSGYVVSPVNLEDNVGLCFTKESKYPVSQINMKELDGLNYVKLDILGLDNIEIINETCKLAGIERLVPDNMDVNDEKVWNSIRDSGLGIFQWESVSAQAYLKDLLSPETINRIKQQYPSFSYIELFSIGNGAIRPSGDSYRQALANGIFKDHGHKALSEFLKNTLGYLVYQEQIMNFLVEFCDFSMAESDSVRRGLSKKEGTEKFLPEIRKRFVNKMINEYNETEESALSVLEPFLQVIDDAQRYGFSDNHSNPYSHIGYGNGYLRYYYPLAFLTVMLNINKDDIDKTGAIINYTKTRGIEISSIRFGKSTASYSYNEQDNTIYKGLESIKYLNTKIAEELLELSKNTYESFVDLLVNITQDTSVNTRQLDILIRLDFFSKFGNNGTLLKVYEEFSNGKSQYKKTYVEKTKIKRIEELKNIEQEIRSNPIEPLLPNEEVMLRKELMGYADITYPNIDSGWCVVTDLDIKYSPKLKLYNLKSGKEQMFKMDKKTFNTKDKSLKIDKGDMIEITEFMKKPRQVPDGTGGFKPTDQTDYWITRYTKYKTKEPSKE</sequence>
<dbReference type="InterPro" id="IPR040982">
    <property type="entry name" value="DNA_pol3_finger"/>
</dbReference>
<keyword evidence="4" id="KW-0235">DNA replication</keyword>
<evidence type="ECO:0000313" key="8">
    <source>
        <dbReference type="EMBL" id="QWU14191.1"/>
    </source>
</evidence>
<reference evidence="8 9" key="1">
    <citation type="submission" date="2021-06" db="EMBL/GenBank/DDBJ databases">
        <title>Whole genome sequence of Paenibacillus sophorae DSM23020 for comparative genomics.</title>
        <authorList>
            <person name="Kim M.-J."/>
            <person name="Lee G."/>
            <person name="Shin J.-H."/>
        </authorList>
    </citation>
    <scope>NUCLEOTIDE SEQUENCE [LARGE SCALE GENOMIC DNA]</scope>
    <source>
        <strain evidence="8 9">DSM 23020</strain>
    </source>
</reference>
<evidence type="ECO:0000259" key="7">
    <source>
        <dbReference type="SMART" id="SM00481"/>
    </source>
</evidence>
<dbReference type="SMART" id="SM00481">
    <property type="entry name" value="POLIIIAc"/>
    <property type="match status" value="1"/>
</dbReference>
<dbReference type="Gene3D" id="3.20.20.140">
    <property type="entry name" value="Metal-dependent hydrolases"/>
    <property type="match status" value="1"/>
</dbReference>
<keyword evidence="3 8" id="KW-0548">Nucleotidyltransferase</keyword>
<dbReference type="NCBIfam" id="TIGR00594">
    <property type="entry name" value="polc"/>
    <property type="match status" value="1"/>
</dbReference>
<comment type="catalytic activity">
    <reaction evidence="6">
        <text>DNA(n) + a 2'-deoxyribonucleoside 5'-triphosphate = DNA(n+1) + diphosphate</text>
        <dbReference type="Rhea" id="RHEA:22508"/>
        <dbReference type="Rhea" id="RHEA-COMP:17339"/>
        <dbReference type="Rhea" id="RHEA-COMP:17340"/>
        <dbReference type="ChEBI" id="CHEBI:33019"/>
        <dbReference type="ChEBI" id="CHEBI:61560"/>
        <dbReference type="ChEBI" id="CHEBI:173112"/>
        <dbReference type="EC" id="2.7.7.7"/>
    </reaction>
</comment>
<keyword evidence="2 8" id="KW-0808">Transferase</keyword>
<evidence type="ECO:0000256" key="3">
    <source>
        <dbReference type="ARBA" id="ARBA00022695"/>
    </source>
</evidence>
<dbReference type="PANTHER" id="PTHR32294">
    <property type="entry name" value="DNA POLYMERASE III SUBUNIT ALPHA"/>
    <property type="match status" value="1"/>
</dbReference>
<organism evidence="8 9">
    <name type="scientific">Paenibacillus sophorae</name>
    <dbReference type="NCBI Taxonomy" id="1333845"/>
    <lineage>
        <taxon>Bacteria</taxon>
        <taxon>Bacillati</taxon>
        <taxon>Bacillota</taxon>
        <taxon>Bacilli</taxon>
        <taxon>Bacillales</taxon>
        <taxon>Paenibacillaceae</taxon>
        <taxon>Paenibacillus</taxon>
    </lineage>
</organism>
<dbReference type="InterPro" id="IPR011708">
    <property type="entry name" value="DNA_pol3_alpha_NTPase_dom"/>
</dbReference>
<dbReference type="InterPro" id="IPR041931">
    <property type="entry name" value="DNA_pol3_alpha_thumb_dom"/>
</dbReference>
<gene>
    <name evidence="8" type="primary">dnaE</name>
    <name evidence="8" type="ORF">KP014_19965</name>
</gene>
<proteinExistence type="predicted"/>
<evidence type="ECO:0000256" key="1">
    <source>
        <dbReference type="ARBA" id="ARBA00012417"/>
    </source>
</evidence>
<dbReference type="Pfam" id="PF14579">
    <property type="entry name" value="HHH_6"/>
    <property type="match status" value="1"/>
</dbReference>